<evidence type="ECO:0000313" key="1">
    <source>
        <dbReference type="EMBL" id="MFD1982416.1"/>
    </source>
</evidence>
<keyword evidence="2" id="KW-1185">Reference proteome</keyword>
<proteinExistence type="predicted"/>
<gene>
    <name evidence="1" type="ORF">ACFSOZ_06885</name>
</gene>
<protein>
    <submittedName>
        <fullName evidence="1">Uncharacterized protein</fullName>
    </submittedName>
</protein>
<dbReference type="EMBL" id="JBHUGZ010000003">
    <property type="protein sequence ID" value="MFD1982416.1"/>
    <property type="molecule type" value="Genomic_DNA"/>
</dbReference>
<reference evidence="2" key="1">
    <citation type="journal article" date="2019" name="Int. J. Syst. Evol. Microbiol.">
        <title>The Global Catalogue of Microorganisms (GCM) 10K type strain sequencing project: providing services to taxonomists for standard genome sequencing and annotation.</title>
        <authorList>
            <consortium name="The Broad Institute Genomics Platform"/>
            <consortium name="The Broad Institute Genome Sequencing Center for Infectious Disease"/>
            <person name="Wu L."/>
            <person name="Ma J."/>
        </authorList>
    </citation>
    <scope>NUCLEOTIDE SEQUENCE [LARGE SCALE GENOMIC DNA]</scope>
    <source>
        <strain evidence="2">CGMCC 1.16225</strain>
    </source>
</reference>
<sequence length="62" mass="7038">MDKPGVSVSSFDCDIIRNAFIKSVLEANIPEDQWRAKATLLITEFMGSADIEPELLEWIVRK</sequence>
<name>A0ABW4U659_9HYPH</name>
<dbReference type="Proteomes" id="UP001597405">
    <property type="component" value="Unassembled WGS sequence"/>
</dbReference>
<evidence type="ECO:0000313" key="2">
    <source>
        <dbReference type="Proteomes" id="UP001597405"/>
    </source>
</evidence>
<comment type="caution">
    <text evidence="1">The sequence shown here is derived from an EMBL/GenBank/DDBJ whole genome shotgun (WGS) entry which is preliminary data.</text>
</comment>
<organism evidence="1 2">
    <name type="scientific">Mesorhizobium newzealandense</name>
    <dbReference type="NCBI Taxonomy" id="1300302"/>
    <lineage>
        <taxon>Bacteria</taxon>
        <taxon>Pseudomonadati</taxon>
        <taxon>Pseudomonadota</taxon>
        <taxon>Alphaproteobacteria</taxon>
        <taxon>Hyphomicrobiales</taxon>
        <taxon>Phyllobacteriaceae</taxon>
        <taxon>Mesorhizobium</taxon>
    </lineage>
</organism>
<dbReference type="RefSeq" id="WP_379095153.1">
    <property type="nucleotide sequence ID" value="NZ_JBHUGZ010000003.1"/>
</dbReference>
<accession>A0ABW4U659</accession>